<sequence length="100" mass="11357">MTTEKIQLLCTDPECFGIIHWGECPDCGHKEYFHQMGLCGECEYNGPDWIPLEDTPEMRLRALGKNWEAEQVEAQKCADAYEANNGRLPAHFLAGQGQRN</sequence>
<reference evidence="1" key="1">
    <citation type="journal article" date="2015" name="Nature">
        <title>Complex archaea that bridge the gap between prokaryotes and eukaryotes.</title>
        <authorList>
            <person name="Spang A."/>
            <person name="Saw J.H."/>
            <person name="Jorgensen S.L."/>
            <person name="Zaremba-Niedzwiedzka K."/>
            <person name="Martijn J."/>
            <person name="Lind A.E."/>
            <person name="van Eijk R."/>
            <person name="Schleper C."/>
            <person name="Guy L."/>
            <person name="Ettema T.J."/>
        </authorList>
    </citation>
    <scope>NUCLEOTIDE SEQUENCE</scope>
</reference>
<gene>
    <name evidence="1" type="ORF">LCGC14_2345580</name>
</gene>
<protein>
    <submittedName>
        <fullName evidence="1">Uncharacterized protein</fullName>
    </submittedName>
</protein>
<dbReference type="AlphaFoldDB" id="A0A0F9CBJ1"/>
<organism evidence="1">
    <name type="scientific">marine sediment metagenome</name>
    <dbReference type="NCBI Taxonomy" id="412755"/>
    <lineage>
        <taxon>unclassified sequences</taxon>
        <taxon>metagenomes</taxon>
        <taxon>ecological metagenomes</taxon>
    </lineage>
</organism>
<evidence type="ECO:0000313" key="1">
    <source>
        <dbReference type="EMBL" id="KKL46439.1"/>
    </source>
</evidence>
<proteinExistence type="predicted"/>
<accession>A0A0F9CBJ1</accession>
<dbReference type="EMBL" id="LAZR01034031">
    <property type="protein sequence ID" value="KKL46439.1"/>
    <property type="molecule type" value="Genomic_DNA"/>
</dbReference>
<comment type="caution">
    <text evidence="1">The sequence shown here is derived from an EMBL/GenBank/DDBJ whole genome shotgun (WGS) entry which is preliminary data.</text>
</comment>
<name>A0A0F9CBJ1_9ZZZZ</name>